<protein>
    <submittedName>
        <fullName evidence="2">Transglycosylase SLT domain-containing protein</fullName>
    </submittedName>
</protein>
<sequence length="152" mass="17138">MEKIRYYRCDDPGIHEWSGKPLSPTSFSNGNGGAYNNYYKAQKDAKSNPQNYSVASNAVSKAIKEAGYPESWLQPALELVARESSFNPNAKNAKSSAAGLFQFLDSTRKNYGGSSVNWNDPYQQAVKGLKYVKDRYGDPVKALQFWDKNKWY</sequence>
<evidence type="ECO:0000259" key="1">
    <source>
        <dbReference type="Pfam" id="PF01464"/>
    </source>
</evidence>
<proteinExistence type="predicted"/>
<feature type="domain" description="Transglycosylase SLT" evidence="1">
    <location>
        <begin position="64"/>
        <end position="137"/>
    </location>
</feature>
<dbReference type="Gene3D" id="1.10.530.10">
    <property type="match status" value="1"/>
</dbReference>
<dbReference type="Proteomes" id="UP000706031">
    <property type="component" value="Unassembled WGS sequence"/>
</dbReference>
<evidence type="ECO:0000313" key="3">
    <source>
        <dbReference type="Proteomes" id="UP000706031"/>
    </source>
</evidence>
<dbReference type="EMBL" id="JACLIC010000031">
    <property type="protein sequence ID" value="MBY0205244.1"/>
    <property type="molecule type" value="Genomic_DNA"/>
</dbReference>
<organism evidence="2 3">
    <name type="scientific">Paenibacillus cucumis</name>
    <name type="common">ex Kampfer et al. 2016</name>
    <dbReference type="NCBI Taxonomy" id="1776858"/>
    <lineage>
        <taxon>Bacteria</taxon>
        <taxon>Bacillati</taxon>
        <taxon>Bacillota</taxon>
        <taxon>Bacilli</taxon>
        <taxon>Bacillales</taxon>
        <taxon>Paenibacillaceae</taxon>
        <taxon>Paenibacillus</taxon>
    </lineage>
</organism>
<dbReference type="InterPro" id="IPR008258">
    <property type="entry name" value="Transglycosylase_SLT_dom_1"/>
</dbReference>
<dbReference type="SUPFAM" id="SSF53955">
    <property type="entry name" value="Lysozyme-like"/>
    <property type="match status" value="1"/>
</dbReference>
<dbReference type="RefSeq" id="WP_221789858.1">
    <property type="nucleotide sequence ID" value="NZ_JACLIC010000031.1"/>
</dbReference>
<dbReference type="Pfam" id="PF01464">
    <property type="entry name" value="SLT"/>
    <property type="match status" value="1"/>
</dbReference>
<gene>
    <name evidence="2" type="ORF">H7T88_18635</name>
</gene>
<keyword evidence="3" id="KW-1185">Reference proteome</keyword>
<accession>A0ABS7KMB9</accession>
<reference evidence="2 3" key="1">
    <citation type="submission" date="2020-08" db="EMBL/GenBank/DDBJ databases">
        <title>Fungal Genomes of the International Space Station.</title>
        <authorList>
            <person name="Seuylemezian A."/>
            <person name="Singh N.K."/>
            <person name="Wood J."/>
            <person name="Venkateswaran K."/>
        </authorList>
    </citation>
    <scope>NUCLEOTIDE SEQUENCE [LARGE SCALE GENOMIC DNA]</scope>
    <source>
        <strain evidence="2 3">S/N-304-OC-R4</strain>
    </source>
</reference>
<dbReference type="InterPro" id="IPR023346">
    <property type="entry name" value="Lysozyme-like_dom_sf"/>
</dbReference>
<name>A0ABS7KMB9_9BACL</name>
<comment type="caution">
    <text evidence="2">The sequence shown here is derived from an EMBL/GenBank/DDBJ whole genome shotgun (WGS) entry which is preliminary data.</text>
</comment>
<evidence type="ECO:0000313" key="2">
    <source>
        <dbReference type="EMBL" id="MBY0205244.1"/>
    </source>
</evidence>